<organism evidence="2">
    <name type="scientific">Tanacetum cinerariifolium</name>
    <name type="common">Dalmatian daisy</name>
    <name type="synonym">Chrysanthemum cinerariifolium</name>
    <dbReference type="NCBI Taxonomy" id="118510"/>
    <lineage>
        <taxon>Eukaryota</taxon>
        <taxon>Viridiplantae</taxon>
        <taxon>Streptophyta</taxon>
        <taxon>Embryophyta</taxon>
        <taxon>Tracheophyta</taxon>
        <taxon>Spermatophyta</taxon>
        <taxon>Magnoliopsida</taxon>
        <taxon>eudicotyledons</taxon>
        <taxon>Gunneridae</taxon>
        <taxon>Pentapetalae</taxon>
        <taxon>asterids</taxon>
        <taxon>campanulids</taxon>
        <taxon>Asterales</taxon>
        <taxon>Asteraceae</taxon>
        <taxon>Asteroideae</taxon>
        <taxon>Anthemideae</taxon>
        <taxon>Anthemidinae</taxon>
        <taxon>Tanacetum</taxon>
    </lineage>
</organism>
<sequence>MEILLEPTSNKLMVGDLCDSMRIKLVTTGKKRWRDSIRIKLVPAGNPVKEILLKLNLPYHRSILMDRRILKDGGEGTCFQLSQRFIAACSYPTNKYKDIMKAQKDALLKLFKLSNQERYEHVGPKSQVHKQSSQDGEKRLCLVDDFKDEWNSNIFGEWLNKNSTVGKHVVVIVDAIKAEISKRKPAMTSSTFKSELVAFGYNREAFSVIFGLSYLEDVPLEGEVDESMENPCFNEEEELDEFMNDDEDVLDEDEEWLIAPVTPLKATVTVLSTYEVGGPSMATSVGHTLTTMASKVAMQPQMIDDLCVRMSNLKYRHGELVKKMVKVSDAEVANNITIGEIHPRVATMEEHVQVMASQAVQVTVVPRQDVIVGLSQQVQTLQKALHGAELQNQQLRTRVAEMESREAILMSYMRVNAWRYGDIIDGFIVVLRLVLIIGLGVADGFWTLVSTADVSIAIEMVNTVGLKARDKGKALMQESEPTKKIKMRIQVQMSIDEELTWKLHEEELTRFNCKQEAIDIAR</sequence>
<name>A0A6L2NDI7_TANCI</name>
<keyword evidence="1" id="KW-0175">Coiled coil</keyword>
<gene>
    <name evidence="2" type="ORF">Tci_055110</name>
</gene>
<proteinExistence type="predicted"/>
<evidence type="ECO:0000313" key="2">
    <source>
        <dbReference type="EMBL" id="GEU83132.1"/>
    </source>
</evidence>
<evidence type="ECO:0000256" key="1">
    <source>
        <dbReference type="SAM" id="Coils"/>
    </source>
</evidence>
<reference evidence="2" key="1">
    <citation type="journal article" date="2019" name="Sci. Rep.">
        <title>Draft genome of Tanacetum cinerariifolium, the natural source of mosquito coil.</title>
        <authorList>
            <person name="Yamashiro T."/>
            <person name="Shiraishi A."/>
            <person name="Satake H."/>
            <person name="Nakayama K."/>
        </authorList>
    </citation>
    <scope>NUCLEOTIDE SEQUENCE</scope>
</reference>
<comment type="caution">
    <text evidence="2">The sequence shown here is derived from an EMBL/GenBank/DDBJ whole genome shotgun (WGS) entry which is preliminary data.</text>
</comment>
<accession>A0A6L2NDI7</accession>
<protein>
    <submittedName>
        <fullName evidence="2">Uncharacterized protein</fullName>
    </submittedName>
</protein>
<feature type="coiled-coil region" evidence="1">
    <location>
        <begin position="371"/>
        <end position="405"/>
    </location>
</feature>
<dbReference type="AlphaFoldDB" id="A0A6L2NDI7"/>
<dbReference type="EMBL" id="BKCJ010008622">
    <property type="protein sequence ID" value="GEU83132.1"/>
    <property type="molecule type" value="Genomic_DNA"/>
</dbReference>